<reference evidence="1 2" key="1">
    <citation type="submission" date="2018-06" db="EMBL/GenBank/DDBJ databases">
        <title>Genomic Encyclopedia of Type Strains, Phase III (KMG-III): the genomes of soil and plant-associated and newly described type strains.</title>
        <authorList>
            <person name="Whitman W."/>
        </authorList>
    </citation>
    <scope>NUCLEOTIDE SEQUENCE [LARGE SCALE GENOMIC DNA]</scope>
    <source>
        <strain evidence="1 2">CGMCC 1.8979</strain>
    </source>
</reference>
<organism evidence="1 2">
    <name type="scientific">Paranoxybacillus vitaminiphilus</name>
    <dbReference type="NCBI Taxonomy" id="581036"/>
    <lineage>
        <taxon>Bacteria</taxon>
        <taxon>Bacillati</taxon>
        <taxon>Bacillota</taxon>
        <taxon>Bacilli</taxon>
        <taxon>Bacillales</taxon>
        <taxon>Anoxybacillaceae</taxon>
        <taxon>Paranoxybacillus</taxon>
    </lineage>
</organism>
<evidence type="ECO:0000313" key="1">
    <source>
        <dbReference type="EMBL" id="RAK21097.1"/>
    </source>
</evidence>
<comment type="caution">
    <text evidence="1">The sequence shown here is derived from an EMBL/GenBank/DDBJ whole genome shotgun (WGS) entry which is preliminary data.</text>
</comment>
<protein>
    <submittedName>
        <fullName evidence="1">Uncharacterized protein</fullName>
    </submittedName>
</protein>
<proteinExistence type="predicted"/>
<gene>
    <name evidence="1" type="ORF">B0I26_10349</name>
</gene>
<name>A0A327YL93_9BACL</name>
<evidence type="ECO:0000313" key="2">
    <source>
        <dbReference type="Proteomes" id="UP000248555"/>
    </source>
</evidence>
<accession>A0A327YL93</accession>
<dbReference type="AlphaFoldDB" id="A0A327YL93"/>
<sequence length="63" mass="6931">MNISSMMAKQVSELQHTLNLSLLKNQMATQAAQATVMLEDFAKAQHTAQAPHPTLGKQLDIRV</sequence>
<dbReference type="RefSeq" id="WP_111644369.1">
    <property type="nucleotide sequence ID" value="NZ_QLMH01000003.1"/>
</dbReference>
<dbReference type="EMBL" id="QLMH01000003">
    <property type="protein sequence ID" value="RAK21097.1"/>
    <property type="molecule type" value="Genomic_DNA"/>
</dbReference>
<dbReference type="Proteomes" id="UP000248555">
    <property type="component" value="Unassembled WGS sequence"/>
</dbReference>
<keyword evidence="2" id="KW-1185">Reference proteome</keyword>